<evidence type="ECO:0000256" key="2">
    <source>
        <dbReference type="ARBA" id="ARBA00008014"/>
    </source>
</evidence>
<feature type="binding site" evidence="11">
    <location>
        <begin position="122"/>
        <end position="124"/>
    </location>
    <ligand>
        <name>FMN</name>
        <dbReference type="ChEBI" id="CHEBI:58210"/>
    </ligand>
</feature>
<keyword evidence="7 11" id="KW-0274">FAD</keyword>
<comment type="subunit">
    <text evidence="11">Homotetramer.</text>
</comment>
<dbReference type="GO" id="GO:0010181">
    <property type="term" value="F:FMN binding"/>
    <property type="evidence" value="ECO:0007669"/>
    <property type="project" value="TreeGrafter"/>
</dbReference>
<reference evidence="13" key="2">
    <citation type="submission" date="2021-04" db="EMBL/GenBank/DDBJ databases">
        <authorList>
            <person name="Gilroy R."/>
        </authorList>
    </citation>
    <scope>NUCLEOTIDE SEQUENCE</scope>
    <source>
        <strain evidence="13">5790</strain>
    </source>
</reference>
<dbReference type="NCBIfam" id="NF003793">
    <property type="entry name" value="PRK05382.1"/>
    <property type="match status" value="1"/>
</dbReference>
<dbReference type="SUPFAM" id="SSF103263">
    <property type="entry name" value="Chorismate synthase, AroC"/>
    <property type="match status" value="1"/>
</dbReference>
<dbReference type="PIRSF" id="PIRSF001456">
    <property type="entry name" value="Chorismate_synth"/>
    <property type="match status" value="1"/>
</dbReference>
<dbReference type="NCBIfam" id="TIGR00033">
    <property type="entry name" value="aroC"/>
    <property type="match status" value="1"/>
</dbReference>
<evidence type="ECO:0000256" key="12">
    <source>
        <dbReference type="RuleBase" id="RU000605"/>
    </source>
</evidence>
<keyword evidence="8 11" id="KW-0521">NADP</keyword>
<reference evidence="13" key="1">
    <citation type="journal article" date="2021" name="PeerJ">
        <title>Extensive microbial diversity within the chicken gut microbiome revealed by metagenomics and culture.</title>
        <authorList>
            <person name="Gilroy R."/>
            <person name="Ravi A."/>
            <person name="Getino M."/>
            <person name="Pursley I."/>
            <person name="Horton D.L."/>
            <person name="Alikhan N.F."/>
            <person name="Baker D."/>
            <person name="Gharbi K."/>
            <person name="Hall N."/>
            <person name="Watson M."/>
            <person name="Adriaenssens E.M."/>
            <person name="Foster-Nyarko E."/>
            <person name="Jarju S."/>
            <person name="Secka A."/>
            <person name="Antonio M."/>
            <person name="Oren A."/>
            <person name="Chaudhuri R.R."/>
            <person name="La Ragione R."/>
            <person name="Hildebrand F."/>
            <person name="Pallen M.J."/>
        </authorList>
    </citation>
    <scope>NUCLEOTIDE SEQUENCE</scope>
    <source>
        <strain evidence="13">5790</strain>
    </source>
</reference>
<dbReference type="PROSITE" id="PS00789">
    <property type="entry name" value="CHORISMATE_SYNTHASE_3"/>
    <property type="match status" value="1"/>
</dbReference>
<dbReference type="AlphaFoldDB" id="A0A9D1TM39"/>
<dbReference type="GO" id="GO:0005829">
    <property type="term" value="C:cytosol"/>
    <property type="evidence" value="ECO:0007669"/>
    <property type="project" value="TreeGrafter"/>
</dbReference>
<comment type="caution">
    <text evidence="11">Lacks conserved residue(s) required for the propagation of feature annotation.</text>
</comment>
<evidence type="ECO:0000256" key="10">
    <source>
        <dbReference type="ARBA" id="ARBA00023239"/>
    </source>
</evidence>
<dbReference type="EMBL" id="DXIJ01000137">
    <property type="protein sequence ID" value="HIV86415.1"/>
    <property type="molecule type" value="Genomic_DNA"/>
</dbReference>
<dbReference type="InterPro" id="IPR020541">
    <property type="entry name" value="Chorismate_synthase_CS"/>
</dbReference>
<evidence type="ECO:0000256" key="4">
    <source>
        <dbReference type="ARBA" id="ARBA00022605"/>
    </source>
</evidence>
<evidence type="ECO:0000256" key="6">
    <source>
        <dbReference type="ARBA" id="ARBA00022643"/>
    </source>
</evidence>
<feature type="binding site" evidence="11">
    <location>
        <position position="328"/>
    </location>
    <ligand>
        <name>FMN</name>
        <dbReference type="ChEBI" id="CHEBI:58210"/>
    </ligand>
</feature>
<feature type="binding site" evidence="11">
    <location>
        <position position="46"/>
    </location>
    <ligand>
        <name>NADP(+)</name>
        <dbReference type="ChEBI" id="CHEBI:58349"/>
    </ligand>
</feature>
<keyword evidence="4 11" id="KW-0028">Amino-acid biosynthesis</keyword>
<comment type="cofactor">
    <cofactor evidence="11 12">
        <name>FMNH2</name>
        <dbReference type="ChEBI" id="CHEBI:57618"/>
    </cofactor>
    <text evidence="11 12">Reduced FMN (FMNH(2)).</text>
</comment>
<dbReference type="Proteomes" id="UP000824162">
    <property type="component" value="Unassembled WGS sequence"/>
</dbReference>
<keyword evidence="6 11" id="KW-0288">FMN</keyword>
<sequence>MNTWGSNIKVSIFGESHGRGIGIVIDGLPGGIELDTEQIKREMQRRAPGRSSISTSRTEADEVEILSGFFDGKTTGTPLAGIIRNTNTISKHYDKDLIRPGHADYTGFTKYGPAHDYRGGGHFSGRITAPLVFAGAIAKQLLNMHGICIGAHILRIKNISDDSFDPIGVTEQQLREISGKDFPVIDDYKADMMKNRIWEAKTEKDSVGGIVECAVLGMPAGKGSPFFGSVESRLSSMLYSVPAVKAVLFGAGMDFAGMLGSEANDEFYTENGVIKTYTNNNGGINGGISNGMPIIFKTVIKPTPSISKPQRTVDISKNENTEIEIHGRHDPCIVHRGAVVIENAAAIAILDILFDK</sequence>
<dbReference type="GO" id="GO:0009423">
    <property type="term" value="P:chorismate biosynthetic process"/>
    <property type="evidence" value="ECO:0007669"/>
    <property type="project" value="UniProtKB-UniRule"/>
</dbReference>
<dbReference type="PANTHER" id="PTHR21085:SF0">
    <property type="entry name" value="CHORISMATE SYNTHASE"/>
    <property type="match status" value="1"/>
</dbReference>
<dbReference type="Gene3D" id="3.60.150.10">
    <property type="entry name" value="Chorismate synthase AroC"/>
    <property type="match status" value="1"/>
</dbReference>
<dbReference type="GO" id="GO:0009073">
    <property type="term" value="P:aromatic amino acid family biosynthetic process"/>
    <property type="evidence" value="ECO:0007669"/>
    <property type="project" value="UniProtKB-KW"/>
</dbReference>
<dbReference type="HAMAP" id="MF_00300">
    <property type="entry name" value="Chorismate_synth"/>
    <property type="match status" value="1"/>
</dbReference>
<evidence type="ECO:0000256" key="8">
    <source>
        <dbReference type="ARBA" id="ARBA00022857"/>
    </source>
</evidence>
<dbReference type="GO" id="GO:0004107">
    <property type="term" value="F:chorismate synthase activity"/>
    <property type="evidence" value="ECO:0007669"/>
    <property type="project" value="UniProtKB-UniRule"/>
</dbReference>
<keyword evidence="10 11" id="KW-0456">Lyase</keyword>
<keyword evidence="5 11" id="KW-0285">Flavoprotein</keyword>
<evidence type="ECO:0000256" key="7">
    <source>
        <dbReference type="ARBA" id="ARBA00022827"/>
    </source>
</evidence>
<dbReference type="PROSITE" id="PS00787">
    <property type="entry name" value="CHORISMATE_SYNTHASE_1"/>
    <property type="match status" value="1"/>
</dbReference>
<dbReference type="Pfam" id="PF01264">
    <property type="entry name" value="Chorismate_synt"/>
    <property type="match status" value="1"/>
</dbReference>
<dbReference type="CDD" id="cd07304">
    <property type="entry name" value="Chorismate_synthase"/>
    <property type="match status" value="1"/>
</dbReference>
<comment type="function">
    <text evidence="11">Catalyzes the anti-1,4-elimination of the C-3 phosphate and the C-6 proR hydrogen from 5-enolpyruvylshikimate-3-phosphate (EPSP) to yield chorismate, which is the branch point compound that serves as the starting substrate for the three terminal pathways of aromatic amino acid biosynthesis. This reaction introduces a second double bond into the aromatic ring system.</text>
</comment>
<dbReference type="PROSITE" id="PS00788">
    <property type="entry name" value="CHORISMATE_SYNTHASE_2"/>
    <property type="match status" value="1"/>
</dbReference>
<comment type="catalytic activity">
    <reaction evidence="11 12">
        <text>5-O-(1-carboxyvinyl)-3-phosphoshikimate = chorismate + phosphate</text>
        <dbReference type="Rhea" id="RHEA:21020"/>
        <dbReference type="ChEBI" id="CHEBI:29748"/>
        <dbReference type="ChEBI" id="CHEBI:43474"/>
        <dbReference type="ChEBI" id="CHEBI:57701"/>
        <dbReference type="EC" id="4.2.3.5"/>
    </reaction>
</comment>
<feature type="binding site" evidence="11">
    <location>
        <position position="286"/>
    </location>
    <ligand>
        <name>FMN</name>
        <dbReference type="ChEBI" id="CHEBI:58210"/>
    </ligand>
</feature>
<accession>A0A9D1TM39</accession>
<evidence type="ECO:0000256" key="5">
    <source>
        <dbReference type="ARBA" id="ARBA00022630"/>
    </source>
</evidence>
<feature type="binding site" evidence="11">
    <location>
        <begin position="301"/>
        <end position="305"/>
    </location>
    <ligand>
        <name>FMN</name>
        <dbReference type="ChEBI" id="CHEBI:58210"/>
    </ligand>
</feature>
<dbReference type="PANTHER" id="PTHR21085">
    <property type="entry name" value="CHORISMATE SYNTHASE"/>
    <property type="match status" value="1"/>
</dbReference>
<organism evidence="13 14">
    <name type="scientific">Candidatus Monoglobus merdigallinarum</name>
    <dbReference type="NCBI Taxonomy" id="2838698"/>
    <lineage>
        <taxon>Bacteria</taxon>
        <taxon>Bacillati</taxon>
        <taxon>Bacillota</taxon>
        <taxon>Clostridia</taxon>
        <taxon>Monoglobales</taxon>
        <taxon>Monoglobaceae</taxon>
        <taxon>Monoglobus</taxon>
    </lineage>
</organism>
<gene>
    <name evidence="11 13" type="primary">aroC</name>
    <name evidence="13" type="ORF">H9900_06385</name>
</gene>
<evidence type="ECO:0000313" key="14">
    <source>
        <dbReference type="Proteomes" id="UP000824162"/>
    </source>
</evidence>
<evidence type="ECO:0000313" key="13">
    <source>
        <dbReference type="EMBL" id="HIV86415.1"/>
    </source>
</evidence>
<evidence type="ECO:0000256" key="1">
    <source>
        <dbReference type="ARBA" id="ARBA00005044"/>
    </source>
</evidence>
<name>A0A9D1TM39_9FIRM</name>
<protein>
    <recommendedName>
        <fullName evidence="3 11">Chorismate synthase</fullName>
        <shortName evidence="11">CS</shortName>
        <ecNumber evidence="3 11">4.2.3.5</ecNumber>
    </recommendedName>
    <alternativeName>
        <fullName evidence="11">5-enolpyruvylshikimate-3-phosphate phospholyase</fullName>
    </alternativeName>
</protein>
<evidence type="ECO:0000256" key="11">
    <source>
        <dbReference type="HAMAP-Rule" id="MF_00300"/>
    </source>
</evidence>
<comment type="caution">
    <text evidence="13">The sequence shown here is derived from an EMBL/GenBank/DDBJ whole genome shotgun (WGS) entry which is preliminary data.</text>
</comment>
<evidence type="ECO:0000256" key="3">
    <source>
        <dbReference type="ARBA" id="ARBA00013036"/>
    </source>
</evidence>
<evidence type="ECO:0000256" key="9">
    <source>
        <dbReference type="ARBA" id="ARBA00023141"/>
    </source>
</evidence>
<dbReference type="InterPro" id="IPR035904">
    <property type="entry name" value="Chorismate_synth_AroC_sf"/>
</dbReference>
<keyword evidence="9 11" id="KW-0057">Aromatic amino acid biosynthesis</keyword>
<dbReference type="EC" id="4.2.3.5" evidence="3 11"/>
<comment type="similarity">
    <text evidence="2 11 12">Belongs to the chorismate synthase family.</text>
</comment>
<dbReference type="GO" id="GO:0008652">
    <property type="term" value="P:amino acid biosynthetic process"/>
    <property type="evidence" value="ECO:0007669"/>
    <property type="project" value="UniProtKB-KW"/>
</dbReference>
<dbReference type="InterPro" id="IPR000453">
    <property type="entry name" value="Chorismate_synth"/>
</dbReference>
<proteinExistence type="inferred from homology"/>
<comment type="pathway">
    <text evidence="1 11 12">Metabolic intermediate biosynthesis; chorismate biosynthesis; chorismate from D-erythrose 4-phosphate and phosphoenolpyruvate: step 7/7.</text>
</comment>